<sequence length="101" mass="10528">MQLRHGQHPQQLAPGGHQSAPRRVSQHASRFRESSMQVNRLASMLGGSSAVEAQLSSGGGLQGAVSPHSLPSVTLPITTVGILPLPGRKARDSYAALPGMI</sequence>
<dbReference type="EMBL" id="PGGS01000545">
    <property type="protein sequence ID" value="PNH03114.1"/>
    <property type="molecule type" value="Genomic_DNA"/>
</dbReference>
<gene>
    <name evidence="2" type="ORF">TSOC_010852</name>
</gene>
<accession>A0A2J7ZS65</accession>
<dbReference type="Proteomes" id="UP000236333">
    <property type="component" value="Unassembled WGS sequence"/>
</dbReference>
<organism evidence="2 3">
    <name type="scientific">Tetrabaena socialis</name>
    <dbReference type="NCBI Taxonomy" id="47790"/>
    <lineage>
        <taxon>Eukaryota</taxon>
        <taxon>Viridiplantae</taxon>
        <taxon>Chlorophyta</taxon>
        <taxon>core chlorophytes</taxon>
        <taxon>Chlorophyceae</taxon>
        <taxon>CS clade</taxon>
        <taxon>Chlamydomonadales</taxon>
        <taxon>Tetrabaenaceae</taxon>
        <taxon>Tetrabaena</taxon>
    </lineage>
</organism>
<evidence type="ECO:0000313" key="3">
    <source>
        <dbReference type="Proteomes" id="UP000236333"/>
    </source>
</evidence>
<proteinExistence type="predicted"/>
<protein>
    <submittedName>
        <fullName evidence="2">Uncharacterized protein</fullName>
    </submittedName>
</protein>
<keyword evidence="3" id="KW-1185">Reference proteome</keyword>
<feature type="region of interest" description="Disordered" evidence="1">
    <location>
        <begin position="1"/>
        <end position="37"/>
    </location>
</feature>
<evidence type="ECO:0000313" key="2">
    <source>
        <dbReference type="EMBL" id="PNH03114.1"/>
    </source>
</evidence>
<reference evidence="2 3" key="1">
    <citation type="journal article" date="2017" name="Mol. Biol. Evol.">
        <title>The 4-celled Tetrabaena socialis nuclear genome reveals the essential components for genetic control of cell number at the origin of multicellularity in the volvocine lineage.</title>
        <authorList>
            <person name="Featherston J."/>
            <person name="Arakaki Y."/>
            <person name="Hanschen E.R."/>
            <person name="Ferris P.J."/>
            <person name="Michod R.E."/>
            <person name="Olson B.J.S.C."/>
            <person name="Nozaki H."/>
            <person name="Durand P.M."/>
        </authorList>
    </citation>
    <scope>NUCLEOTIDE SEQUENCE [LARGE SCALE GENOMIC DNA]</scope>
    <source>
        <strain evidence="2 3">NIES-571</strain>
    </source>
</reference>
<comment type="caution">
    <text evidence="2">The sequence shown here is derived from an EMBL/GenBank/DDBJ whole genome shotgun (WGS) entry which is preliminary data.</text>
</comment>
<name>A0A2J7ZS65_9CHLO</name>
<evidence type="ECO:0000256" key="1">
    <source>
        <dbReference type="SAM" id="MobiDB-lite"/>
    </source>
</evidence>
<dbReference type="AlphaFoldDB" id="A0A2J7ZS65"/>